<reference evidence="1 2" key="2">
    <citation type="journal article" date="2017" name="Front. Plant Sci.">
        <title>Gene Classification and Mining of Molecular Markers Useful in Red Clover (Trifolium pratense) Breeding.</title>
        <authorList>
            <person name="Istvanek J."/>
            <person name="Dluhosova J."/>
            <person name="Dluhos P."/>
            <person name="Patkova L."/>
            <person name="Nedelnik J."/>
            <person name="Repkova J."/>
        </authorList>
    </citation>
    <scope>NUCLEOTIDE SEQUENCE [LARGE SCALE GENOMIC DNA]</scope>
    <source>
        <strain evidence="2">cv. Tatra</strain>
        <tissue evidence="1">Young leaves</tissue>
    </source>
</reference>
<proteinExistence type="predicted"/>
<accession>A0A2K3K6P0</accession>
<name>A0A2K3K6P0_TRIPR</name>
<evidence type="ECO:0000313" key="2">
    <source>
        <dbReference type="Proteomes" id="UP000236291"/>
    </source>
</evidence>
<protein>
    <submittedName>
        <fullName evidence="1">Uncharacterized protein</fullName>
    </submittedName>
</protein>
<dbReference type="EMBL" id="ASHM01144513">
    <property type="protein sequence ID" value="PNX61936.1"/>
    <property type="molecule type" value="Genomic_DNA"/>
</dbReference>
<evidence type="ECO:0000313" key="1">
    <source>
        <dbReference type="EMBL" id="PNX61936.1"/>
    </source>
</evidence>
<dbReference type="AlphaFoldDB" id="A0A2K3K6P0"/>
<gene>
    <name evidence="1" type="ORF">L195_g060909</name>
</gene>
<comment type="caution">
    <text evidence="1">The sequence shown here is derived from an EMBL/GenBank/DDBJ whole genome shotgun (WGS) entry which is preliminary data.</text>
</comment>
<sequence length="72" mass="8214">MFDNSALIEELREKSGMNNRCSPLSLAKMNTFAYPFKEIITQINLSFCQKEVDKMTMRPGDCISTTCSGRDR</sequence>
<dbReference type="Proteomes" id="UP000236291">
    <property type="component" value="Unassembled WGS sequence"/>
</dbReference>
<reference evidence="1 2" key="1">
    <citation type="journal article" date="2014" name="Am. J. Bot.">
        <title>Genome assembly and annotation for red clover (Trifolium pratense; Fabaceae).</title>
        <authorList>
            <person name="Istvanek J."/>
            <person name="Jaros M."/>
            <person name="Krenek A."/>
            <person name="Repkova J."/>
        </authorList>
    </citation>
    <scope>NUCLEOTIDE SEQUENCE [LARGE SCALE GENOMIC DNA]</scope>
    <source>
        <strain evidence="2">cv. Tatra</strain>
        <tissue evidence="1">Young leaves</tissue>
    </source>
</reference>
<organism evidence="1 2">
    <name type="scientific">Trifolium pratense</name>
    <name type="common">Red clover</name>
    <dbReference type="NCBI Taxonomy" id="57577"/>
    <lineage>
        <taxon>Eukaryota</taxon>
        <taxon>Viridiplantae</taxon>
        <taxon>Streptophyta</taxon>
        <taxon>Embryophyta</taxon>
        <taxon>Tracheophyta</taxon>
        <taxon>Spermatophyta</taxon>
        <taxon>Magnoliopsida</taxon>
        <taxon>eudicotyledons</taxon>
        <taxon>Gunneridae</taxon>
        <taxon>Pentapetalae</taxon>
        <taxon>rosids</taxon>
        <taxon>fabids</taxon>
        <taxon>Fabales</taxon>
        <taxon>Fabaceae</taxon>
        <taxon>Papilionoideae</taxon>
        <taxon>50 kb inversion clade</taxon>
        <taxon>NPAAA clade</taxon>
        <taxon>Hologalegina</taxon>
        <taxon>IRL clade</taxon>
        <taxon>Trifolieae</taxon>
        <taxon>Trifolium</taxon>
    </lineage>
</organism>